<dbReference type="EMBL" id="NXGX01000004">
    <property type="protein sequence ID" value="PKR58420.1"/>
    <property type="molecule type" value="Genomic_DNA"/>
</dbReference>
<evidence type="ECO:0000313" key="5">
    <source>
        <dbReference type="Proteomes" id="UP000233332"/>
    </source>
</evidence>
<sequence length="98" mass="11345">MAGNPEYRISARAEADLEEIWLYTQQRWSARQADRYIRDFLNVFAELASATRIGQKCDIRDGYFKIAAGAHVIYYRQAGDAIEVVRILHGRMDVNQHL</sequence>
<dbReference type="PIRSF" id="PIRSF029218">
    <property type="entry name" value="ParE"/>
    <property type="match status" value="1"/>
</dbReference>
<dbReference type="Proteomes" id="UP000233332">
    <property type="component" value="Unassembled WGS sequence"/>
</dbReference>
<evidence type="ECO:0000313" key="4">
    <source>
        <dbReference type="EMBL" id="PKR58420.1"/>
    </source>
</evidence>
<proteinExistence type="inferred from homology"/>
<dbReference type="PANTHER" id="PTHR33755:SF9">
    <property type="entry name" value="TOXIN PARE1"/>
    <property type="match status" value="1"/>
</dbReference>
<dbReference type="InterPro" id="IPR051803">
    <property type="entry name" value="TA_system_RelE-like_toxin"/>
</dbReference>
<evidence type="ECO:0000256" key="3">
    <source>
        <dbReference type="PIRNR" id="PIRNR029218"/>
    </source>
</evidence>
<dbReference type="InterPro" id="IPR007712">
    <property type="entry name" value="RelE/ParE_toxin"/>
</dbReference>
<evidence type="ECO:0000256" key="2">
    <source>
        <dbReference type="ARBA" id="ARBA00022649"/>
    </source>
</evidence>
<reference evidence="4 5" key="1">
    <citation type="submission" date="2017-09" db="EMBL/GenBank/DDBJ databases">
        <title>Biodiversity and function of Thalassospira species in the particle-attached aromatic-hydrocarbon-degrading consortia from the surface seawater of the China South Sea.</title>
        <authorList>
            <person name="Dong C."/>
            <person name="Lai Q."/>
            <person name="Shao Z."/>
        </authorList>
    </citation>
    <scope>NUCLEOTIDE SEQUENCE [LARGE SCALE GENOMIC DNA]</scope>
    <source>
        <strain evidence="4 5">139Z-12</strain>
    </source>
</reference>
<dbReference type="Gene3D" id="3.30.2310.20">
    <property type="entry name" value="RelE-like"/>
    <property type="match status" value="1"/>
</dbReference>
<gene>
    <name evidence="4" type="ORF">COO92_11830</name>
</gene>
<keyword evidence="5" id="KW-1185">Reference proteome</keyword>
<dbReference type="RefSeq" id="WP_101302325.1">
    <property type="nucleotide sequence ID" value="NZ_NXGX01000004.1"/>
</dbReference>
<accession>A0A2N3L6V3</accession>
<organism evidence="4 5">
    <name type="scientific">Thalassospira lohafexi</name>
    <dbReference type="NCBI Taxonomy" id="744227"/>
    <lineage>
        <taxon>Bacteria</taxon>
        <taxon>Pseudomonadati</taxon>
        <taxon>Pseudomonadota</taxon>
        <taxon>Alphaproteobacteria</taxon>
        <taxon>Rhodospirillales</taxon>
        <taxon>Thalassospiraceae</taxon>
        <taxon>Thalassospira</taxon>
    </lineage>
</organism>
<dbReference type="Pfam" id="PF05016">
    <property type="entry name" value="ParE_toxin"/>
    <property type="match status" value="1"/>
</dbReference>
<name>A0A2N3L6V3_9PROT</name>
<keyword evidence="2" id="KW-1277">Toxin-antitoxin system</keyword>
<dbReference type="AlphaFoldDB" id="A0A2N3L6V3"/>
<dbReference type="InterPro" id="IPR028344">
    <property type="entry name" value="ParE1/4"/>
</dbReference>
<comment type="caution">
    <text evidence="4">The sequence shown here is derived from an EMBL/GenBank/DDBJ whole genome shotgun (WGS) entry which is preliminary data.</text>
</comment>
<evidence type="ECO:0000256" key="1">
    <source>
        <dbReference type="ARBA" id="ARBA00006226"/>
    </source>
</evidence>
<dbReference type="PANTHER" id="PTHR33755">
    <property type="entry name" value="TOXIN PARE1-RELATED"/>
    <property type="match status" value="1"/>
</dbReference>
<comment type="similarity">
    <text evidence="1 3">Belongs to the RelE toxin family.</text>
</comment>
<protein>
    <recommendedName>
        <fullName evidence="3">Toxin</fullName>
    </recommendedName>
</protein>
<dbReference type="InterPro" id="IPR035093">
    <property type="entry name" value="RelE/ParE_toxin_dom_sf"/>
</dbReference>